<feature type="region of interest" description="Disordered" evidence="1">
    <location>
        <begin position="133"/>
        <end position="152"/>
    </location>
</feature>
<dbReference type="PANTHER" id="PTHR33223:SF6">
    <property type="entry name" value="CCHC-TYPE DOMAIN-CONTAINING PROTEIN"/>
    <property type="match status" value="1"/>
</dbReference>
<evidence type="ECO:0000256" key="1">
    <source>
        <dbReference type="SAM" id="MobiDB-lite"/>
    </source>
</evidence>
<keyword evidence="4" id="KW-1185">Reference proteome</keyword>
<evidence type="ECO:0000259" key="2">
    <source>
        <dbReference type="Pfam" id="PF03732"/>
    </source>
</evidence>
<dbReference type="Pfam" id="PF03732">
    <property type="entry name" value="Retrotrans_gag"/>
    <property type="match status" value="1"/>
</dbReference>
<name>A0AAV1ECN1_OLDCO</name>
<dbReference type="Proteomes" id="UP001161247">
    <property type="component" value="Chromosome 9"/>
</dbReference>
<reference evidence="3" key="1">
    <citation type="submission" date="2023-03" db="EMBL/GenBank/DDBJ databases">
        <authorList>
            <person name="Julca I."/>
        </authorList>
    </citation>
    <scope>NUCLEOTIDE SEQUENCE</scope>
</reference>
<evidence type="ECO:0000313" key="4">
    <source>
        <dbReference type="Proteomes" id="UP001161247"/>
    </source>
</evidence>
<dbReference type="InterPro" id="IPR005162">
    <property type="entry name" value="Retrotrans_gag_dom"/>
</dbReference>
<proteinExistence type="predicted"/>
<gene>
    <name evidence="3" type="ORF">OLC1_LOCUS23538</name>
</gene>
<accession>A0AAV1ECN1</accession>
<dbReference type="EMBL" id="OX459126">
    <property type="protein sequence ID" value="CAI9117487.1"/>
    <property type="molecule type" value="Genomic_DNA"/>
</dbReference>
<feature type="domain" description="Retrotransposon gag" evidence="2">
    <location>
        <begin position="32"/>
        <end position="100"/>
    </location>
</feature>
<feature type="region of interest" description="Disordered" evidence="1">
    <location>
        <begin position="161"/>
        <end position="230"/>
    </location>
</feature>
<evidence type="ECO:0000313" key="3">
    <source>
        <dbReference type="EMBL" id="CAI9117487.1"/>
    </source>
</evidence>
<feature type="compositionally biased region" description="Basic and acidic residues" evidence="1">
    <location>
        <begin position="218"/>
        <end position="229"/>
    </location>
</feature>
<dbReference type="AlphaFoldDB" id="A0AAV1ECN1"/>
<protein>
    <submittedName>
        <fullName evidence="3">OLC1v1018887C1</fullName>
    </submittedName>
</protein>
<feature type="compositionally biased region" description="Basic and acidic residues" evidence="1">
    <location>
        <begin position="133"/>
        <end position="149"/>
    </location>
</feature>
<feature type="compositionally biased region" description="Basic and acidic residues" evidence="1">
    <location>
        <begin position="185"/>
        <end position="194"/>
    </location>
</feature>
<organism evidence="3 4">
    <name type="scientific">Oldenlandia corymbosa var. corymbosa</name>
    <dbReference type="NCBI Taxonomy" id="529605"/>
    <lineage>
        <taxon>Eukaryota</taxon>
        <taxon>Viridiplantae</taxon>
        <taxon>Streptophyta</taxon>
        <taxon>Embryophyta</taxon>
        <taxon>Tracheophyta</taxon>
        <taxon>Spermatophyta</taxon>
        <taxon>Magnoliopsida</taxon>
        <taxon>eudicotyledons</taxon>
        <taxon>Gunneridae</taxon>
        <taxon>Pentapetalae</taxon>
        <taxon>asterids</taxon>
        <taxon>lamiids</taxon>
        <taxon>Gentianales</taxon>
        <taxon>Rubiaceae</taxon>
        <taxon>Rubioideae</taxon>
        <taxon>Spermacoceae</taxon>
        <taxon>Hedyotis-Oldenlandia complex</taxon>
        <taxon>Oldenlandia</taxon>
    </lineage>
</organism>
<sequence>MYDGSSDPDDHLNVYNSVMNLFTYPMPVWCKLYPVMLRDQARLWFDNLASGSIHSWTQLEEAFRLHFLPQKKFQKAREELFTIKQRDQETPRAYVERFAKERTNRISVLHGIHGESSKYKRANKYARGEEANWKCRDESQSARRPEAKSRGPSVYQIVTPKIPRRHQEFPKPYPSEQNTQGDPADCFRERHSEATSEDEQNGQLAKFALEAQKGDMNSQKKDRATDASRKVRRGQYNWNINCDGEKPNREVNQVVTRDILSIIGGLAVGDPESQRKLDVGRFRMEMPTTEDLNLLKQSLSSMRTLFRNVM</sequence>
<dbReference type="PANTHER" id="PTHR33223">
    <property type="entry name" value="CCHC-TYPE DOMAIN-CONTAINING PROTEIN"/>
    <property type="match status" value="1"/>
</dbReference>